<keyword evidence="3" id="KW-1185">Reference proteome</keyword>
<dbReference type="SUPFAM" id="SSF56672">
    <property type="entry name" value="DNA/RNA polymerases"/>
    <property type="match status" value="1"/>
</dbReference>
<dbReference type="Proteomes" id="UP001458880">
    <property type="component" value="Unassembled WGS sequence"/>
</dbReference>
<dbReference type="InterPro" id="IPR043502">
    <property type="entry name" value="DNA/RNA_pol_sf"/>
</dbReference>
<evidence type="ECO:0000313" key="2">
    <source>
        <dbReference type="EMBL" id="KAK9685547.1"/>
    </source>
</evidence>
<comment type="caution">
    <text evidence="2">The sequence shown here is derived from an EMBL/GenBank/DDBJ whole genome shotgun (WGS) entry which is preliminary data.</text>
</comment>
<accession>A0AAW1I9A2</accession>
<sequence length="173" mass="20195">MKRIEYLGYLVDEKGISPSLSNVKAITDYPIPRNTRELQSFIDLLSYFRKFIKDFSLITKPLYNLLKRDRKFNFTDDHLSVFNFLKDKIASQPVLALYSHTAETELHCGTSALGFGAILFQRQEADGKFHPVMIFSKRTSQAESKYRRYELECLGIIMLLKDFMFIYSPLNLK</sequence>
<dbReference type="Pfam" id="PF17919">
    <property type="entry name" value="RT_RNaseH_2"/>
    <property type="match status" value="1"/>
</dbReference>
<evidence type="ECO:0000313" key="3">
    <source>
        <dbReference type="Proteomes" id="UP001458880"/>
    </source>
</evidence>
<dbReference type="InterPro" id="IPR041577">
    <property type="entry name" value="RT_RNaseH_2"/>
</dbReference>
<dbReference type="InterPro" id="IPR043128">
    <property type="entry name" value="Rev_trsase/Diguanyl_cyclase"/>
</dbReference>
<gene>
    <name evidence="2" type="ORF">QE152_g37955</name>
</gene>
<dbReference type="AlphaFoldDB" id="A0AAW1I9A2"/>
<dbReference type="PANTHER" id="PTHR33064:SF37">
    <property type="entry name" value="RIBONUCLEASE H"/>
    <property type="match status" value="1"/>
</dbReference>
<protein>
    <submittedName>
        <fullName evidence="2">RNase H-like domain found in reverse transcriptase</fullName>
    </submittedName>
</protein>
<keyword evidence="2" id="KW-0695">RNA-directed DNA polymerase</keyword>
<dbReference type="Gene3D" id="3.30.70.270">
    <property type="match status" value="1"/>
</dbReference>
<proteinExistence type="predicted"/>
<dbReference type="EMBL" id="JASPKY010000771">
    <property type="protein sequence ID" value="KAK9685547.1"/>
    <property type="molecule type" value="Genomic_DNA"/>
</dbReference>
<dbReference type="PANTHER" id="PTHR33064">
    <property type="entry name" value="POL PROTEIN"/>
    <property type="match status" value="1"/>
</dbReference>
<dbReference type="InterPro" id="IPR051320">
    <property type="entry name" value="Viral_Replic_Matur_Polypro"/>
</dbReference>
<keyword evidence="2" id="KW-0548">Nucleotidyltransferase</keyword>
<evidence type="ECO:0000259" key="1">
    <source>
        <dbReference type="Pfam" id="PF17919"/>
    </source>
</evidence>
<dbReference type="FunFam" id="3.30.70.270:FF:000023">
    <property type="entry name" value="Pol"/>
    <property type="match status" value="1"/>
</dbReference>
<name>A0AAW1I9A2_POPJA</name>
<organism evidence="2 3">
    <name type="scientific">Popillia japonica</name>
    <name type="common">Japanese beetle</name>
    <dbReference type="NCBI Taxonomy" id="7064"/>
    <lineage>
        <taxon>Eukaryota</taxon>
        <taxon>Metazoa</taxon>
        <taxon>Ecdysozoa</taxon>
        <taxon>Arthropoda</taxon>
        <taxon>Hexapoda</taxon>
        <taxon>Insecta</taxon>
        <taxon>Pterygota</taxon>
        <taxon>Neoptera</taxon>
        <taxon>Endopterygota</taxon>
        <taxon>Coleoptera</taxon>
        <taxon>Polyphaga</taxon>
        <taxon>Scarabaeiformia</taxon>
        <taxon>Scarabaeidae</taxon>
        <taxon>Rutelinae</taxon>
        <taxon>Popillia</taxon>
    </lineage>
</organism>
<keyword evidence="2" id="KW-0808">Transferase</keyword>
<dbReference type="GO" id="GO:0003964">
    <property type="term" value="F:RNA-directed DNA polymerase activity"/>
    <property type="evidence" value="ECO:0007669"/>
    <property type="project" value="UniProtKB-KW"/>
</dbReference>
<reference evidence="2 3" key="1">
    <citation type="journal article" date="2024" name="BMC Genomics">
        <title>De novo assembly and annotation of Popillia japonica's genome with initial clues to its potential as an invasive pest.</title>
        <authorList>
            <person name="Cucini C."/>
            <person name="Boschi S."/>
            <person name="Funari R."/>
            <person name="Cardaioli E."/>
            <person name="Iannotti N."/>
            <person name="Marturano G."/>
            <person name="Paoli F."/>
            <person name="Bruttini M."/>
            <person name="Carapelli A."/>
            <person name="Frati F."/>
            <person name="Nardi F."/>
        </authorList>
    </citation>
    <scope>NUCLEOTIDE SEQUENCE [LARGE SCALE GENOMIC DNA]</scope>
    <source>
        <strain evidence="2">DMR45628</strain>
    </source>
</reference>
<feature type="domain" description="Reverse transcriptase/retrotransposon-derived protein RNase H-like" evidence="1">
    <location>
        <begin position="74"/>
        <end position="164"/>
    </location>
</feature>